<dbReference type="InterPro" id="IPR008538">
    <property type="entry name" value="Uma2"/>
</dbReference>
<dbReference type="PANTHER" id="PTHR34107">
    <property type="entry name" value="SLL0198 PROTEIN-RELATED"/>
    <property type="match status" value="1"/>
</dbReference>
<dbReference type="RefSeq" id="WP_007309451.1">
    <property type="nucleotide sequence ID" value="NZ_AESD01000148.1"/>
</dbReference>
<sequence length="192" mass="22068">MINPLEINCDSLQMTDEQFFQLCQDNRDLRFERNSNGDILIMPPTGGKTSNRNSSINYQLYAWNLKNKLGVTFDSSGGFTLPNKADRSPDASWIPLEKWNNLTPQQRQKFLPLCPDFVIELRSPSDSLKTLQNKMKEYLENGTKLGWLINPKAKQVEIYRQGKEVEILDNPTTLSGEDILPNFVLDLESIWL</sequence>
<evidence type="ECO:0000259" key="1">
    <source>
        <dbReference type="Pfam" id="PF05685"/>
    </source>
</evidence>
<dbReference type="SUPFAM" id="SSF52980">
    <property type="entry name" value="Restriction endonuclease-like"/>
    <property type="match status" value="1"/>
</dbReference>
<accession>G5J078</accession>
<evidence type="ECO:0000313" key="3">
    <source>
        <dbReference type="Proteomes" id="UP000003477"/>
    </source>
</evidence>
<dbReference type="InterPro" id="IPR011335">
    <property type="entry name" value="Restrct_endonuc-II-like"/>
</dbReference>
<dbReference type="PANTHER" id="PTHR34107:SF7">
    <property type="entry name" value="SLR2092 PROTEIN"/>
    <property type="match status" value="1"/>
</dbReference>
<dbReference type="PATRIC" id="fig|423471.3.peg.844"/>
<proteinExistence type="predicted"/>
<dbReference type="Proteomes" id="UP000003477">
    <property type="component" value="Unassembled WGS sequence"/>
</dbReference>
<dbReference type="AlphaFoldDB" id="G5J078"/>
<organism evidence="2 3">
    <name type="scientific">Crocosphaera watsonii WH 0003</name>
    <dbReference type="NCBI Taxonomy" id="423471"/>
    <lineage>
        <taxon>Bacteria</taxon>
        <taxon>Bacillati</taxon>
        <taxon>Cyanobacteriota</taxon>
        <taxon>Cyanophyceae</taxon>
        <taxon>Oscillatoriophycideae</taxon>
        <taxon>Chroococcales</taxon>
        <taxon>Aphanothecaceae</taxon>
        <taxon>Crocosphaera</taxon>
    </lineage>
</organism>
<dbReference type="CDD" id="cd06260">
    <property type="entry name" value="DUF820-like"/>
    <property type="match status" value="1"/>
</dbReference>
<evidence type="ECO:0000313" key="2">
    <source>
        <dbReference type="EMBL" id="EHJ14404.1"/>
    </source>
</evidence>
<dbReference type="EMBL" id="AESD01000148">
    <property type="protein sequence ID" value="EHJ14404.1"/>
    <property type="molecule type" value="Genomic_DNA"/>
</dbReference>
<reference evidence="2 3" key="1">
    <citation type="journal article" date="2011" name="Front. Microbiol.">
        <title>Two Strains of Crocosphaera watsonii with Highly Conserved Genomes are Distinguished by Strain-Specific Features.</title>
        <authorList>
            <person name="Bench S.R."/>
            <person name="Ilikchyan I.N."/>
            <person name="Tripp H.J."/>
            <person name="Zehr J.P."/>
        </authorList>
    </citation>
    <scope>NUCLEOTIDE SEQUENCE [LARGE SCALE GENOMIC DNA]</scope>
    <source>
        <strain evidence="2 3">WH 0003</strain>
    </source>
</reference>
<gene>
    <name evidence="2" type="ORF">CWATWH0003_0915</name>
</gene>
<feature type="domain" description="Putative restriction endonuclease" evidence="1">
    <location>
        <begin position="17"/>
        <end position="188"/>
    </location>
</feature>
<protein>
    <recommendedName>
        <fullName evidence="1">Putative restriction endonuclease domain-containing protein</fullName>
    </recommendedName>
</protein>
<dbReference type="GeneID" id="88764792"/>
<name>G5J078_CROWT</name>
<dbReference type="InterPro" id="IPR012296">
    <property type="entry name" value="Nuclease_put_TT1808"/>
</dbReference>
<dbReference type="Pfam" id="PF05685">
    <property type="entry name" value="Uma2"/>
    <property type="match status" value="1"/>
</dbReference>
<dbReference type="Gene3D" id="3.90.1570.10">
    <property type="entry name" value="tt1808, chain A"/>
    <property type="match status" value="1"/>
</dbReference>
<comment type="caution">
    <text evidence="2">The sequence shown here is derived from an EMBL/GenBank/DDBJ whole genome shotgun (WGS) entry which is preliminary data.</text>
</comment>